<dbReference type="Gene3D" id="2.60.40.1180">
    <property type="entry name" value="Golgi alpha-mannosidase II"/>
    <property type="match status" value="1"/>
</dbReference>
<dbReference type="RefSeq" id="WP_092549532.1">
    <property type="nucleotide sequence ID" value="NZ_FNPZ01000001.1"/>
</dbReference>
<dbReference type="EC" id="3.2.1.22" evidence="2 5"/>
<feature type="active site" description="Proton donor" evidence="6">
    <location>
        <position position="509"/>
    </location>
</feature>
<accession>A0A1H3LH05</accession>
<dbReference type="PANTHER" id="PTHR43053:SF3">
    <property type="entry name" value="ALPHA-GALACTOSIDASE C-RELATED"/>
    <property type="match status" value="1"/>
</dbReference>
<dbReference type="PRINTS" id="PR00743">
    <property type="entry name" value="GLHYDRLASE36"/>
</dbReference>
<dbReference type="Pfam" id="PF16875">
    <property type="entry name" value="Glyco_hydro_36N"/>
    <property type="match status" value="1"/>
</dbReference>
<organism evidence="9 10">
    <name type="scientific">Herbiconiux ginsengi</name>
    <dbReference type="NCBI Taxonomy" id="381665"/>
    <lineage>
        <taxon>Bacteria</taxon>
        <taxon>Bacillati</taxon>
        <taxon>Actinomycetota</taxon>
        <taxon>Actinomycetes</taxon>
        <taxon>Micrococcales</taxon>
        <taxon>Microbacteriaceae</taxon>
        <taxon>Herbiconiux</taxon>
    </lineage>
</organism>
<dbReference type="InterPro" id="IPR017853">
    <property type="entry name" value="GH"/>
</dbReference>
<dbReference type="Gene3D" id="3.20.20.70">
    <property type="entry name" value="Aldolase class I"/>
    <property type="match status" value="1"/>
</dbReference>
<dbReference type="InterPro" id="IPR038417">
    <property type="entry name" value="Alpga-gal_N_sf"/>
</dbReference>
<comment type="catalytic activity">
    <reaction evidence="1 5">
        <text>Hydrolysis of terminal, non-reducing alpha-D-galactose residues in alpha-D-galactosides, including galactose oligosaccharides, galactomannans and galactolipids.</text>
        <dbReference type="EC" id="3.2.1.22"/>
    </reaction>
</comment>
<dbReference type="Gene3D" id="2.70.98.60">
    <property type="entry name" value="alpha-galactosidase from lactobacil brevis"/>
    <property type="match status" value="1"/>
</dbReference>
<dbReference type="InterPro" id="IPR000111">
    <property type="entry name" value="Glyco_hydro_27/36_CS"/>
</dbReference>
<dbReference type="InterPro" id="IPR002252">
    <property type="entry name" value="Glyco_hydro_36"/>
</dbReference>
<dbReference type="FunFam" id="3.20.20.70:FF:000118">
    <property type="entry name" value="Alpha-galactosidase"/>
    <property type="match status" value="1"/>
</dbReference>
<evidence type="ECO:0000313" key="9">
    <source>
        <dbReference type="EMBL" id="SDY63681.1"/>
    </source>
</evidence>
<feature type="binding site" evidence="7">
    <location>
        <position position="509"/>
    </location>
    <ligand>
        <name>substrate</name>
    </ligand>
</feature>
<evidence type="ECO:0000313" key="10">
    <source>
        <dbReference type="Proteomes" id="UP000198891"/>
    </source>
</evidence>
<dbReference type="PIRSF" id="PIRSF005536">
    <property type="entry name" value="Agal"/>
    <property type="match status" value="1"/>
</dbReference>
<keyword evidence="3 5" id="KW-0378">Hydrolase</keyword>
<evidence type="ECO:0000256" key="2">
    <source>
        <dbReference type="ARBA" id="ARBA00012755"/>
    </source>
</evidence>
<dbReference type="InterPro" id="IPR013785">
    <property type="entry name" value="Aldolase_TIM"/>
</dbReference>
<dbReference type="InterPro" id="IPR031704">
    <property type="entry name" value="Glyco_hydro_36_N"/>
</dbReference>
<dbReference type="PANTHER" id="PTHR43053">
    <property type="entry name" value="GLYCOSIDASE FAMILY 31"/>
    <property type="match status" value="1"/>
</dbReference>
<dbReference type="OrthoDB" id="9758822at2"/>
<dbReference type="SUPFAM" id="SSF51445">
    <property type="entry name" value="(Trans)glycosidases"/>
    <property type="match status" value="1"/>
</dbReference>
<feature type="binding site" evidence="7">
    <location>
        <position position="410"/>
    </location>
    <ligand>
        <name>substrate</name>
    </ligand>
</feature>
<dbReference type="PROSITE" id="PS00512">
    <property type="entry name" value="ALPHA_GALACTOSIDASE"/>
    <property type="match status" value="1"/>
</dbReference>
<dbReference type="EMBL" id="FNPZ01000001">
    <property type="protein sequence ID" value="SDY63681.1"/>
    <property type="molecule type" value="Genomic_DNA"/>
</dbReference>
<dbReference type="STRING" id="381665.SAMN05216554_0981"/>
<evidence type="ECO:0000256" key="7">
    <source>
        <dbReference type="PIRSR" id="PIRSR005536-2"/>
    </source>
</evidence>
<reference evidence="9 10" key="1">
    <citation type="submission" date="2016-10" db="EMBL/GenBank/DDBJ databases">
        <authorList>
            <person name="de Groot N.N."/>
        </authorList>
    </citation>
    <scope>NUCLEOTIDE SEQUENCE [LARGE SCALE GENOMIC DNA]</scope>
    <source>
        <strain evidence="9 10">CGMCC 4.3491</strain>
    </source>
</reference>
<keyword evidence="10" id="KW-1185">Reference proteome</keyword>
<evidence type="ECO:0000256" key="4">
    <source>
        <dbReference type="ARBA" id="ARBA00023295"/>
    </source>
</evidence>
<dbReference type="GO" id="GO:0004557">
    <property type="term" value="F:alpha-galactosidase activity"/>
    <property type="evidence" value="ECO:0007669"/>
    <property type="project" value="UniProtKB-UniRule"/>
</dbReference>
<comment type="similarity">
    <text evidence="5">Belongs to the glycosyl hydrolase.</text>
</comment>
<feature type="domain" description="Glycosyl hydrolase family 36 N-terminal" evidence="8">
    <location>
        <begin position="29"/>
        <end position="255"/>
    </location>
</feature>
<feature type="binding site" evidence="7">
    <location>
        <position position="170"/>
    </location>
    <ligand>
        <name>substrate</name>
    </ligand>
</feature>
<protein>
    <recommendedName>
        <fullName evidence="2 5">Alpha-galactosidase</fullName>
        <ecNumber evidence="2 5">3.2.1.22</ecNumber>
    </recommendedName>
</protein>
<proteinExistence type="inferred from homology"/>
<evidence type="ECO:0000259" key="8">
    <source>
        <dbReference type="Pfam" id="PF16875"/>
    </source>
</evidence>
<dbReference type="Pfam" id="PF02065">
    <property type="entry name" value="Melibiase"/>
    <property type="match status" value="1"/>
</dbReference>
<feature type="binding site" evidence="7">
    <location>
        <begin position="443"/>
        <end position="447"/>
    </location>
    <ligand>
        <name>substrate</name>
    </ligand>
</feature>
<evidence type="ECO:0000256" key="1">
    <source>
        <dbReference type="ARBA" id="ARBA00001255"/>
    </source>
</evidence>
<keyword evidence="4 5" id="KW-0326">Glycosidase</keyword>
<evidence type="ECO:0000256" key="6">
    <source>
        <dbReference type="PIRSR" id="PIRSR005536-1"/>
    </source>
</evidence>
<gene>
    <name evidence="9" type="ORF">SAMN05216554_0981</name>
</gene>
<dbReference type="AlphaFoldDB" id="A0A1H3LH05"/>
<feature type="active site" description="Nucleophile" evidence="6">
    <location>
        <position position="445"/>
    </location>
</feature>
<dbReference type="InterPro" id="IPR013780">
    <property type="entry name" value="Glyco_hydro_b"/>
</dbReference>
<name>A0A1H3LH05_9MICO</name>
<evidence type="ECO:0000256" key="5">
    <source>
        <dbReference type="PIRNR" id="PIRNR005536"/>
    </source>
</evidence>
<evidence type="ECO:0000256" key="3">
    <source>
        <dbReference type="ARBA" id="ARBA00022801"/>
    </source>
</evidence>
<dbReference type="InterPro" id="IPR050985">
    <property type="entry name" value="Alpha-glycosidase_related"/>
</dbReference>
<dbReference type="Proteomes" id="UP000198891">
    <property type="component" value="Unassembled WGS sequence"/>
</dbReference>
<dbReference type="GO" id="GO:0016052">
    <property type="term" value="P:carbohydrate catabolic process"/>
    <property type="evidence" value="ECO:0007669"/>
    <property type="project" value="InterPro"/>
</dbReference>
<feature type="binding site" evidence="7">
    <location>
        <position position="487"/>
    </location>
    <ligand>
        <name>substrate</name>
    </ligand>
</feature>
<sequence>MTEPAVVVPPYAHIHNGEVSILLRTSSRKPEFVHWGAYLGEQLPDPAQIEGAVPQSSFNAPVPQHLVPEAAAGWLATPGLRIGREGNELHASFAIRDIVVDEHATAVLRQHDDRNEIDLATEIHIEDTGLARLRHTLTNTSTRHLAVHHLFATLPLPDRAKEILDSTGRWCREVQPQRRTIGFGKWSRPTHHGRTGHDAPLVFAAGTEGFGFRNGEIWNIHLAWSGNSEHYIEKLPSGAFVIGAGEVLEQGDVVLEEGGSYTSPWLFASYSRMGLDANAAQFHRWDRSNRTAVTPRPVTLNSWEAIYFDHDLDALIDLAAAGSRMGVERFVLDDGWYKGRRNDRAGLGDWSVDPIVWAGGLAPLIDRVHDLGMQFGLWVEPEMISPDSDAARAHPEWISRLGEDLPLPWRHQQLLDLTNEKAWRYVYDQLHRLLADHRIDYLKWDYNRDSNEIGRGGIPRSHAQVLAAYRLIDAIREAHPTVEIENCSSGGGRVDLGLGSRTDRVWISDTNDPVERHPIQRWASQLLPPERIGSHVGGPRSHTTGRVTDLSFRISASWMQHMGIEWDIRGMSADEEAVLSGAIRLHKASRSLLHSGVLIRDDGPDANHLFHGIVSAEKDRAIYQYVALQLATSDGPTPLRLAGLRDEWWYRVRMLLDDVQQRAEQAPPSWMVEGIIASGRFLTTVGLHMPLLNPQSAITFEAVHVGEGP</sequence>
<dbReference type="CDD" id="cd14791">
    <property type="entry name" value="GH36"/>
    <property type="match status" value="1"/>
</dbReference>
<feature type="binding site" evidence="7">
    <location>
        <begin position="333"/>
        <end position="334"/>
    </location>
    <ligand>
        <name>substrate</name>
    </ligand>
</feature>